<evidence type="ECO:0000313" key="1">
    <source>
        <dbReference type="EMBL" id="GAA1869702.1"/>
    </source>
</evidence>
<gene>
    <name evidence="1" type="ORF">GCM10009751_30690</name>
</gene>
<organism evidence="1 2">
    <name type="scientific">Myceligenerans crystallogenes</name>
    <dbReference type="NCBI Taxonomy" id="316335"/>
    <lineage>
        <taxon>Bacteria</taxon>
        <taxon>Bacillati</taxon>
        <taxon>Actinomycetota</taxon>
        <taxon>Actinomycetes</taxon>
        <taxon>Micrococcales</taxon>
        <taxon>Promicromonosporaceae</taxon>
        <taxon>Myceligenerans</taxon>
    </lineage>
</organism>
<accession>A0ABN2NHM9</accession>
<proteinExistence type="predicted"/>
<protein>
    <recommendedName>
        <fullName evidence="3">SIS domain-containing protein</fullName>
    </recommendedName>
</protein>
<dbReference type="Gene3D" id="3.40.50.10490">
    <property type="entry name" value="Glucose-6-phosphate isomerase like protein, domain 1"/>
    <property type="match status" value="2"/>
</dbReference>
<sequence length="447" mass="48069">MSDSTIGPPLAGTPYMELFHDEIVRIGQHIRDTQLTAIRDAMKVAYECQASGGQIFSHVLVGHFAMFAASPGLPGQPSVLPQRADRNIAADYAVMKPGDFLLTNGASLINPDKGTIPEVGPDEARVRGAYTVGITCSYARFYKTPVGAFVPVKMSTSMEDICDLLIDSGCTWTCGVISTPQIPFPVVSSSGLSQFLVYWACTAALCRRIGTQGADDGAGAARDYLDKALASFAQIREHEFEAIDRVARAWADRILLLAGSAERPRILVYGHPQAGTPYEGTQNMFVNEAYETAAGSFVMQPYDLCKTQLTPNDMVLIGAISPDNADEIQVARYAREIGAMVVAFGPFDDDGGTGGAGGAGSLRDEVDVAISTHSGNGAGVLDVPGFDEPVCPLSGLSGNLVLWLLTAQWTYHMVARNHTPTYWQNYWEVGADAYDDLARARFQELGY</sequence>
<dbReference type="SUPFAM" id="SSF53697">
    <property type="entry name" value="SIS domain"/>
    <property type="match status" value="1"/>
</dbReference>
<evidence type="ECO:0008006" key="3">
    <source>
        <dbReference type="Google" id="ProtNLM"/>
    </source>
</evidence>
<dbReference type="EMBL" id="BAAANL010000006">
    <property type="protein sequence ID" value="GAA1869702.1"/>
    <property type="molecule type" value="Genomic_DNA"/>
</dbReference>
<dbReference type="InterPro" id="IPR046348">
    <property type="entry name" value="SIS_dom_sf"/>
</dbReference>
<evidence type="ECO:0000313" key="2">
    <source>
        <dbReference type="Proteomes" id="UP001501094"/>
    </source>
</evidence>
<reference evidence="1 2" key="1">
    <citation type="journal article" date="2019" name="Int. J. Syst. Evol. Microbiol.">
        <title>The Global Catalogue of Microorganisms (GCM) 10K type strain sequencing project: providing services to taxonomists for standard genome sequencing and annotation.</title>
        <authorList>
            <consortium name="The Broad Institute Genomics Platform"/>
            <consortium name="The Broad Institute Genome Sequencing Center for Infectious Disease"/>
            <person name="Wu L."/>
            <person name="Ma J."/>
        </authorList>
    </citation>
    <scope>NUCLEOTIDE SEQUENCE [LARGE SCALE GENOMIC DNA]</scope>
    <source>
        <strain evidence="1 2">JCM 14326</strain>
    </source>
</reference>
<keyword evidence="2" id="KW-1185">Reference proteome</keyword>
<dbReference type="RefSeq" id="WP_344104513.1">
    <property type="nucleotide sequence ID" value="NZ_BAAANL010000006.1"/>
</dbReference>
<dbReference type="Proteomes" id="UP001501094">
    <property type="component" value="Unassembled WGS sequence"/>
</dbReference>
<name>A0ABN2NHM9_9MICO</name>
<comment type="caution">
    <text evidence="1">The sequence shown here is derived from an EMBL/GenBank/DDBJ whole genome shotgun (WGS) entry which is preliminary data.</text>
</comment>